<feature type="compositionally biased region" description="Polar residues" evidence="1">
    <location>
        <begin position="54"/>
        <end position="64"/>
    </location>
</feature>
<feature type="region of interest" description="Disordered" evidence="1">
    <location>
        <begin position="43"/>
        <end position="64"/>
    </location>
</feature>
<dbReference type="Proteomes" id="UP000057737">
    <property type="component" value="Unassembled WGS sequence"/>
</dbReference>
<organism evidence="2 3">
    <name type="scientific">Bradyrhizobium macuxiense</name>
    <dbReference type="NCBI Taxonomy" id="1755647"/>
    <lineage>
        <taxon>Bacteria</taxon>
        <taxon>Pseudomonadati</taxon>
        <taxon>Pseudomonadota</taxon>
        <taxon>Alphaproteobacteria</taxon>
        <taxon>Hyphomicrobiales</taxon>
        <taxon>Nitrobacteraceae</taxon>
        <taxon>Bradyrhizobium</taxon>
    </lineage>
</organism>
<reference evidence="2 3" key="1">
    <citation type="submission" date="2015-11" db="EMBL/GenBank/DDBJ databases">
        <title>Draft Genome Sequence of the Strain BR 10303 (Bradyrhizobium sp.) isolated from nodules of Centrolobium paraense.</title>
        <authorList>
            <person name="Zelli J.E."/>
            <person name="Simoes-Araujo J.L."/>
            <person name="Barauna A.C."/>
            <person name="Silva K."/>
        </authorList>
    </citation>
    <scope>NUCLEOTIDE SEQUENCE [LARGE SCALE GENOMIC DNA]</scope>
    <source>
        <strain evidence="2 3">BR 10303</strain>
    </source>
</reference>
<protein>
    <submittedName>
        <fullName evidence="2">Uncharacterized protein</fullName>
    </submittedName>
</protein>
<name>A0A109JQD8_9BRAD</name>
<accession>A0A109JQD8</accession>
<sequence>MSILELLYRECCRARLAEMRKQFLVPVVGDDILEMNWDATNPANPGKANGLDDATTTSEASIIR</sequence>
<dbReference type="RefSeq" id="WP_066508859.1">
    <property type="nucleotide sequence ID" value="NZ_LNCU01000079.1"/>
</dbReference>
<keyword evidence="3" id="KW-1185">Reference proteome</keyword>
<gene>
    <name evidence="2" type="ORF">AS156_08560</name>
</gene>
<evidence type="ECO:0000256" key="1">
    <source>
        <dbReference type="SAM" id="MobiDB-lite"/>
    </source>
</evidence>
<proteinExistence type="predicted"/>
<evidence type="ECO:0000313" key="2">
    <source>
        <dbReference type="EMBL" id="KWV53208.1"/>
    </source>
</evidence>
<evidence type="ECO:0000313" key="3">
    <source>
        <dbReference type="Proteomes" id="UP000057737"/>
    </source>
</evidence>
<dbReference type="EMBL" id="LNCU01000079">
    <property type="protein sequence ID" value="KWV53208.1"/>
    <property type="molecule type" value="Genomic_DNA"/>
</dbReference>
<dbReference type="OrthoDB" id="8251421at2"/>
<dbReference type="AlphaFoldDB" id="A0A109JQD8"/>
<comment type="caution">
    <text evidence="2">The sequence shown here is derived from an EMBL/GenBank/DDBJ whole genome shotgun (WGS) entry which is preliminary data.</text>
</comment>